<dbReference type="Proteomes" id="UP001527202">
    <property type="component" value="Unassembled WGS sequence"/>
</dbReference>
<dbReference type="GeneID" id="95376274"/>
<name>A0A410WXK1_9BACL</name>
<accession>A0A410WXK1</accession>
<dbReference type="PROSITE" id="PS50983">
    <property type="entry name" value="FE_B12_PBP"/>
    <property type="match status" value="1"/>
</dbReference>
<dbReference type="InterPro" id="IPR002491">
    <property type="entry name" value="ABC_transptr_periplasmic_BD"/>
</dbReference>
<dbReference type="Gene3D" id="1.10.10.60">
    <property type="entry name" value="Homeodomain-like"/>
    <property type="match status" value="2"/>
</dbReference>
<reference evidence="12 13" key="1">
    <citation type="submission" date="2018-01" db="EMBL/GenBank/DDBJ databases">
        <title>The whole genome sequencing and assembly of Paenibacillus chitinolyticus KCCM 41400 strain.</title>
        <authorList>
            <person name="Kim J.-Y."/>
            <person name="Park M.-K."/>
            <person name="Lee Y.-J."/>
            <person name="Yi H."/>
            <person name="Bahn Y.-S."/>
            <person name="Kim J.F."/>
            <person name="Lee D.-W."/>
        </authorList>
    </citation>
    <scope>NUCLEOTIDE SEQUENCE [LARGE SCALE GENOMIC DNA]</scope>
    <source>
        <strain evidence="12 13">KCCM 41400</strain>
    </source>
</reference>
<dbReference type="InterPro" id="IPR037923">
    <property type="entry name" value="HTH-like"/>
</dbReference>
<dbReference type="EMBL" id="JAMDMJ010000029">
    <property type="protein sequence ID" value="MCY9598316.1"/>
    <property type="molecule type" value="Genomic_DNA"/>
</dbReference>
<dbReference type="SMART" id="SM00342">
    <property type="entry name" value="HTH_ARAC"/>
    <property type="match status" value="1"/>
</dbReference>
<dbReference type="Pfam" id="PF12833">
    <property type="entry name" value="HTH_18"/>
    <property type="match status" value="1"/>
</dbReference>
<dbReference type="RefSeq" id="WP_042225809.1">
    <property type="nucleotide sequence ID" value="NZ_CP026520.1"/>
</dbReference>
<evidence type="ECO:0000313" key="13">
    <source>
        <dbReference type="Proteomes" id="UP000288943"/>
    </source>
</evidence>
<dbReference type="InterPro" id="IPR051313">
    <property type="entry name" value="Bact_iron-sidero_bind"/>
</dbReference>
<evidence type="ECO:0000256" key="6">
    <source>
        <dbReference type="ARBA" id="ARBA00023125"/>
    </source>
</evidence>
<evidence type="ECO:0000256" key="1">
    <source>
        <dbReference type="ARBA" id="ARBA00004196"/>
    </source>
</evidence>
<dbReference type="Pfam" id="PF01497">
    <property type="entry name" value="Peripla_BP_2"/>
    <property type="match status" value="1"/>
</dbReference>
<dbReference type="PROSITE" id="PS01124">
    <property type="entry name" value="HTH_ARAC_FAMILY_2"/>
    <property type="match status" value="1"/>
</dbReference>
<keyword evidence="5" id="KW-0805">Transcription regulation</keyword>
<feature type="domain" description="Fe/B12 periplasmic-binding" evidence="10">
    <location>
        <begin position="300"/>
        <end position="555"/>
    </location>
</feature>
<gene>
    <name evidence="11" type="ORF">M5X16_21450</name>
    <name evidence="12" type="ORF">PC41400_15790</name>
</gene>
<dbReference type="InterPro" id="IPR014710">
    <property type="entry name" value="RmlC-like_jellyroll"/>
</dbReference>
<dbReference type="InterPro" id="IPR009057">
    <property type="entry name" value="Homeodomain-like_sf"/>
</dbReference>
<comment type="similarity">
    <text evidence="2">Belongs to the bacterial solute-binding protein 8 family.</text>
</comment>
<evidence type="ECO:0000256" key="8">
    <source>
        <dbReference type="SAM" id="MobiDB-lite"/>
    </source>
</evidence>
<dbReference type="SUPFAM" id="SSF51215">
    <property type="entry name" value="Regulatory protein AraC"/>
    <property type="match status" value="1"/>
</dbReference>
<evidence type="ECO:0000313" key="11">
    <source>
        <dbReference type="EMBL" id="MCY9598316.1"/>
    </source>
</evidence>
<keyword evidence="4" id="KW-0732">Signal</keyword>
<dbReference type="AlphaFoldDB" id="A0A410WXK1"/>
<protein>
    <submittedName>
        <fullName evidence="11 12">ABC transporter substrate-binding protein</fullName>
    </submittedName>
</protein>
<dbReference type="KEGG" id="pchi:PC41400_15790"/>
<evidence type="ECO:0000313" key="14">
    <source>
        <dbReference type="Proteomes" id="UP001527202"/>
    </source>
</evidence>
<dbReference type="GO" id="GO:0030288">
    <property type="term" value="C:outer membrane-bounded periplasmic space"/>
    <property type="evidence" value="ECO:0007669"/>
    <property type="project" value="TreeGrafter"/>
</dbReference>
<dbReference type="PANTHER" id="PTHR30532">
    <property type="entry name" value="IRON III DICITRATE-BINDING PERIPLASMIC PROTEIN"/>
    <property type="match status" value="1"/>
</dbReference>
<dbReference type="GO" id="GO:0003700">
    <property type="term" value="F:DNA-binding transcription factor activity"/>
    <property type="evidence" value="ECO:0007669"/>
    <property type="project" value="InterPro"/>
</dbReference>
<dbReference type="Pfam" id="PF02311">
    <property type="entry name" value="AraC_binding"/>
    <property type="match status" value="1"/>
</dbReference>
<dbReference type="InterPro" id="IPR020449">
    <property type="entry name" value="Tscrpt_reg_AraC-type_HTH"/>
</dbReference>
<dbReference type="GO" id="GO:1901678">
    <property type="term" value="P:iron coordination entity transport"/>
    <property type="evidence" value="ECO:0007669"/>
    <property type="project" value="UniProtKB-ARBA"/>
</dbReference>
<dbReference type="PANTHER" id="PTHR30532:SF1">
    <property type="entry name" value="IRON(3+)-HYDROXAMATE-BINDING PROTEIN FHUD"/>
    <property type="match status" value="1"/>
</dbReference>
<keyword evidence="3" id="KW-0813">Transport</keyword>
<evidence type="ECO:0000313" key="12">
    <source>
        <dbReference type="EMBL" id="QAV19063.1"/>
    </source>
</evidence>
<evidence type="ECO:0000256" key="5">
    <source>
        <dbReference type="ARBA" id="ARBA00023015"/>
    </source>
</evidence>
<dbReference type="EMBL" id="CP026520">
    <property type="protein sequence ID" value="QAV19063.1"/>
    <property type="molecule type" value="Genomic_DNA"/>
</dbReference>
<dbReference type="GO" id="GO:0043565">
    <property type="term" value="F:sequence-specific DNA binding"/>
    <property type="evidence" value="ECO:0007669"/>
    <property type="project" value="InterPro"/>
</dbReference>
<dbReference type="SUPFAM" id="SSF46689">
    <property type="entry name" value="Homeodomain-like"/>
    <property type="match status" value="2"/>
</dbReference>
<evidence type="ECO:0000259" key="9">
    <source>
        <dbReference type="PROSITE" id="PS01124"/>
    </source>
</evidence>
<dbReference type="PROSITE" id="PS00041">
    <property type="entry name" value="HTH_ARAC_FAMILY_1"/>
    <property type="match status" value="1"/>
</dbReference>
<evidence type="ECO:0000256" key="7">
    <source>
        <dbReference type="ARBA" id="ARBA00023163"/>
    </source>
</evidence>
<organism evidence="12 13">
    <name type="scientific">Paenibacillus chitinolyticus</name>
    <dbReference type="NCBI Taxonomy" id="79263"/>
    <lineage>
        <taxon>Bacteria</taxon>
        <taxon>Bacillati</taxon>
        <taxon>Bacillota</taxon>
        <taxon>Bacilli</taxon>
        <taxon>Bacillales</taxon>
        <taxon>Paenibacillaceae</taxon>
        <taxon>Paenibacillus</taxon>
    </lineage>
</organism>
<dbReference type="PRINTS" id="PR00032">
    <property type="entry name" value="HTHARAC"/>
</dbReference>
<keyword evidence="14" id="KW-1185">Reference proteome</keyword>
<evidence type="ECO:0000256" key="4">
    <source>
        <dbReference type="ARBA" id="ARBA00022729"/>
    </source>
</evidence>
<dbReference type="Gene3D" id="3.40.50.1980">
    <property type="entry name" value="Nitrogenase molybdenum iron protein domain"/>
    <property type="match status" value="2"/>
</dbReference>
<evidence type="ECO:0000259" key="10">
    <source>
        <dbReference type="PROSITE" id="PS50983"/>
    </source>
</evidence>
<evidence type="ECO:0000256" key="3">
    <source>
        <dbReference type="ARBA" id="ARBA00022448"/>
    </source>
</evidence>
<sequence>MAFSETGSLSLGSLLFQFTAADKIMPGTCEPAAVPEFDEDEKPDIHTLLLITAGTGTLRVADETFFCAPDKCYMIPPGTSYRLRMDSDRCLTYYRITCRIVYCQGTHTALYLKPLVLGRVEWSVYPFARAVRLADLLTESEPSGELQHFYRQLQFQELMGFLLEHNVNSPEPSSCTHAVENSIRYIQEHYRRPITVKFLAEQARVPHWQYSTIFQELTGKKPLDYLNELRIEKAKEWLRTTREPLREIARRVGFADEYYFNRRFRQVTGITPRQYSQSVQKRTRIRDWTGHEVEIPALPRRIIYHGETFGDLAVLGVEAIGGGYPWINQTRRLKSPVKDIGFPINPAVTEALKPDLIIVSSDDESQYDTLRGIAPTLTFDSFAPLDERIGLLGTILGRRREAENWLARYEEKAAAMWSRLRASLQPDETASVFTFARDRFFVMGTIGLSSMLYHPDGFRPAGRTRRLLDKKLSYLELLPEEIKDYAGDRIFMLLPTDAGSRSAATEFMRSPLWTELRAVRSGRCYAVEADEWNFADATTTEKFLDELPRLLGKEQIVPPHGGVQPGRKPEES</sequence>
<proteinExistence type="inferred from homology"/>
<keyword evidence="7" id="KW-0804">Transcription</keyword>
<dbReference type="InterPro" id="IPR018060">
    <property type="entry name" value="HTH_AraC"/>
</dbReference>
<dbReference type="OrthoDB" id="2660924at2"/>
<dbReference type="InterPro" id="IPR018062">
    <property type="entry name" value="HTH_AraC-typ_CS"/>
</dbReference>
<evidence type="ECO:0000256" key="2">
    <source>
        <dbReference type="ARBA" id="ARBA00008814"/>
    </source>
</evidence>
<reference evidence="11 14" key="2">
    <citation type="submission" date="2022-05" db="EMBL/GenBank/DDBJ databases">
        <title>Genome Sequencing of Bee-Associated Microbes.</title>
        <authorList>
            <person name="Dunlap C."/>
        </authorList>
    </citation>
    <scope>NUCLEOTIDE SEQUENCE [LARGE SCALE GENOMIC DNA]</scope>
    <source>
        <strain evidence="11 14">NRRL B-23120</strain>
    </source>
</reference>
<comment type="subcellular location">
    <subcellularLocation>
        <location evidence="1">Cell envelope</location>
    </subcellularLocation>
</comment>
<feature type="region of interest" description="Disordered" evidence="8">
    <location>
        <begin position="553"/>
        <end position="572"/>
    </location>
</feature>
<dbReference type="Proteomes" id="UP000288943">
    <property type="component" value="Chromosome"/>
</dbReference>
<feature type="domain" description="HTH araC/xylS-type" evidence="9">
    <location>
        <begin position="180"/>
        <end position="278"/>
    </location>
</feature>
<keyword evidence="6" id="KW-0238">DNA-binding</keyword>
<dbReference type="InterPro" id="IPR003313">
    <property type="entry name" value="AraC-bd"/>
</dbReference>
<dbReference type="SUPFAM" id="SSF53807">
    <property type="entry name" value="Helical backbone' metal receptor"/>
    <property type="match status" value="1"/>
</dbReference>
<dbReference type="Gene3D" id="2.60.120.10">
    <property type="entry name" value="Jelly Rolls"/>
    <property type="match status" value="1"/>
</dbReference>